<dbReference type="InterPro" id="IPR002196">
    <property type="entry name" value="Glyco_hydro_24"/>
</dbReference>
<evidence type="ECO:0000256" key="8">
    <source>
        <dbReference type="SAM" id="SignalP"/>
    </source>
</evidence>
<dbReference type="SUPFAM" id="SSF53955">
    <property type="entry name" value="Lysozyme-like"/>
    <property type="match status" value="1"/>
</dbReference>
<evidence type="ECO:0000256" key="4">
    <source>
        <dbReference type="ARBA" id="ARBA00022801"/>
    </source>
</evidence>
<evidence type="ECO:0000256" key="1">
    <source>
        <dbReference type="ARBA" id="ARBA00000632"/>
    </source>
</evidence>
<dbReference type="InterPro" id="IPR023346">
    <property type="entry name" value="Lysozyme-like_dom_sf"/>
</dbReference>
<dbReference type="GO" id="GO:0042742">
    <property type="term" value="P:defense response to bacterium"/>
    <property type="evidence" value="ECO:0007669"/>
    <property type="project" value="UniProtKB-KW"/>
</dbReference>
<dbReference type="AlphaFoldDB" id="A0A450X4Q4"/>
<feature type="signal peptide" evidence="8">
    <location>
        <begin position="1"/>
        <end position="21"/>
    </location>
</feature>
<evidence type="ECO:0000313" key="11">
    <source>
        <dbReference type="EMBL" id="VFK24302.1"/>
    </source>
</evidence>
<accession>A0A450X4Q4</accession>
<reference evidence="11" key="1">
    <citation type="submission" date="2019-02" db="EMBL/GenBank/DDBJ databases">
        <authorList>
            <person name="Gruber-Vodicka R. H."/>
            <person name="Seah K. B. B."/>
        </authorList>
    </citation>
    <scope>NUCLEOTIDE SEQUENCE</scope>
    <source>
        <strain evidence="10">BECK_BZ163</strain>
        <strain evidence="11">BECK_BZ164</strain>
        <strain evidence="9">BECK_BZ165</strain>
    </source>
</reference>
<keyword evidence="4 7" id="KW-0378">Hydrolase</keyword>
<keyword evidence="3 7" id="KW-0081">Bacteriolytic enzyme</keyword>
<evidence type="ECO:0000313" key="10">
    <source>
        <dbReference type="EMBL" id="VFJ76505.1"/>
    </source>
</evidence>
<dbReference type="GO" id="GO:0009253">
    <property type="term" value="P:peptidoglycan catabolic process"/>
    <property type="evidence" value="ECO:0007669"/>
    <property type="project" value="InterPro"/>
</dbReference>
<sequence>MKRYHKTGALLILLVGSVLMASCDIKHTSSEGWKIMPRPLVAPPGVFLEEWEGKSLPRGTELRKVYDKGIELTKRSEGFIYKVYDDLGGYCVVGYGHVVKRNRCDGMEPEEFRRGITEDRGTEILRADMAMAERAVMTLVDNAQDLTDGQYAALCDFVFNVGRRNFERSTLRQVLNRGEYDRVPNQLRRWVNVGLRTWPGLATRREREIGLFFEGMEIPQSIADSRTLIDIRVGEQTDQKTPE</sequence>
<dbReference type="InterPro" id="IPR051018">
    <property type="entry name" value="Bacteriophage_GH24"/>
</dbReference>
<dbReference type="Gene3D" id="1.10.530.40">
    <property type="match status" value="1"/>
</dbReference>
<evidence type="ECO:0000313" key="9">
    <source>
        <dbReference type="EMBL" id="VFJ73662.1"/>
    </source>
</evidence>
<dbReference type="EMBL" id="CAADFL010000983">
    <property type="protein sequence ID" value="VFK24302.1"/>
    <property type="molecule type" value="Genomic_DNA"/>
</dbReference>
<dbReference type="EC" id="3.2.1.17" evidence="7"/>
<evidence type="ECO:0000256" key="3">
    <source>
        <dbReference type="ARBA" id="ARBA00022638"/>
    </source>
</evidence>
<dbReference type="HAMAP" id="MF_04110">
    <property type="entry name" value="ENDOLYSIN_T4"/>
    <property type="match status" value="1"/>
</dbReference>
<protein>
    <recommendedName>
        <fullName evidence="7">Lysozyme</fullName>
        <ecNumber evidence="7">3.2.1.17</ecNumber>
    </recommendedName>
</protein>
<keyword evidence="5" id="KW-1035">Host cytoplasm</keyword>
<dbReference type="PROSITE" id="PS51257">
    <property type="entry name" value="PROKAR_LIPOPROTEIN"/>
    <property type="match status" value="1"/>
</dbReference>
<dbReference type="PANTHER" id="PTHR38107:SF3">
    <property type="entry name" value="LYSOZYME RRRD-RELATED"/>
    <property type="match status" value="1"/>
</dbReference>
<comment type="similarity">
    <text evidence="7">Belongs to the glycosyl hydrolase 24 family.</text>
</comment>
<dbReference type="EMBL" id="CAADFA010000747">
    <property type="protein sequence ID" value="VFJ73662.1"/>
    <property type="molecule type" value="Genomic_DNA"/>
</dbReference>
<organism evidence="11">
    <name type="scientific">Candidatus Kentrum sp. FM</name>
    <dbReference type="NCBI Taxonomy" id="2126340"/>
    <lineage>
        <taxon>Bacteria</taxon>
        <taxon>Pseudomonadati</taxon>
        <taxon>Pseudomonadota</taxon>
        <taxon>Gammaproteobacteria</taxon>
        <taxon>Candidatus Kentrum</taxon>
    </lineage>
</organism>
<dbReference type="InterPro" id="IPR033907">
    <property type="entry name" value="Endolysin_autolysin"/>
</dbReference>
<evidence type="ECO:0000256" key="2">
    <source>
        <dbReference type="ARBA" id="ARBA00022529"/>
    </source>
</evidence>
<evidence type="ECO:0000256" key="7">
    <source>
        <dbReference type="RuleBase" id="RU003788"/>
    </source>
</evidence>
<keyword evidence="6 7" id="KW-0326">Glycosidase</keyword>
<gene>
    <name evidence="10" type="ORF">BECKFM1743A_GA0114220_109291</name>
    <name evidence="11" type="ORF">BECKFM1743B_GA0114221_109831</name>
    <name evidence="9" type="ORF">BECKFM1743C_GA0114222_107473</name>
</gene>
<proteinExistence type="inferred from homology"/>
<dbReference type="PANTHER" id="PTHR38107">
    <property type="match status" value="1"/>
</dbReference>
<dbReference type="GO" id="GO:0003796">
    <property type="term" value="F:lysozyme activity"/>
    <property type="evidence" value="ECO:0007669"/>
    <property type="project" value="UniProtKB-EC"/>
</dbReference>
<dbReference type="InterPro" id="IPR034690">
    <property type="entry name" value="Endolysin_T4_type"/>
</dbReference>
<dbReference type="InterPro" id="IPR023347">
    <property type="entry name" value="Lysozyme_dom_sf"/>
</dbReference>
<keyword evidence="2 7" id="KW-0929">Antimicrobial</keyword>
<evidence type="ECO:0000256" key="6">
    <source>
        <dbReference type="ARBA" id="ARBA00023295"/>
    </source>
</evidence>
<feature type="chain" id="PRO_5033823079" description="Lysozyme" evidence="8">
    <location>
        <begin position="22"/>
        <end position="243"/>
    </location>
</feature>
<name>A0A450X4Q4_9GAMM</name>
<comment type="catalytic activity">
    <reaction evidence="1 7">
        <text>Hydrolysis of (1-&gt;4)-beta-linkages between N-acetylmuramic acid and N-acetyl-D-glucosamine residues in a peptidoglycan and between N-acetyl-D-glucosamine residues in chitodextrins.</text>
        <dbReference type="EC" id="3.2.1.17"/>
    </reaction>
</comment>
<dbReference type="GO" id="GO:0016998">
    <property type="term" value="P:cell wall macromolecule catabolic process"/>
    <property type="evidence" value="ECO:0007669"/>
    <property type="project" value="InterPro"/>
</dbReference>
<dbReference type="CDD" id="cd00737">
    <property type="entry name" value="lyz_endolysin_autolysin"/>
    <property type="match status" value="1"/>
</dbReference>
<dbReference type="Pfam" id="PF00959">
    <property type="entry name" value="Phage_lysozyme"/>
    <property type="match status" value="1"/>
</dbReference>
<dbReference type="EMBL" id="CAADEZ010000929">
    <property type="protein sequence ID" value="VFJ76505.1"/>
    <property type="molecule type" value="Genomic_DNA"/>
</dbReference>
<evidence type="ECO:0000256" key="5">
    <source>
        <dbReference type="ARBA" id="ARBA00023200"/>
    </source>
</evidence>
<dbReference type="GO" id="GO:0031640">
    <property type="term" value="P:killing of cells of another organism"/>
    <property type="evidence" value="ECO:0007669"/>
    <property type="project" value="UniProtKB-KW"/>
</dbReference>
<keyword evidence="8" id="KW-0732">Signal</keyword>